<name>A0A931CTG8_9BACT</name>
<evidence type="ECO:0000256" key="2">
    <source>
        <dbReference type="ARBA" id="ARBA00022741"/>
    </source>
</evidence>
<keyword evidence="3" id="KW-0067">ATP-binding</keyword>
<dbReference type="SUPFAM" id="SSF52210">
    <property type="entry name" value="Succinyl-CoA synthetase domains"/>
    <property type="match status" value="2"/>
</dbReference>
<keyword evidence="2" id="KW-0547">Nucleotide-binding</keyword>
<dbReference type="PANTHER" id="PTHR43334">
    <property type="entry name" value="ACETATE--COA LIGASE [ADP-FORMING]"/>
    <property type="match status" value="1"/>
</dbReference>
<evidence type="ECO:0000313" key="6">
    <source>
        <dbReference type="Proteomes" id="UP000706172"/>
    </source>
</evidence>
<evidence type="ECO:0000256" key="1">
    <source>
        <dbReference type="ARBA" id="ARBA00022598"/>
    </source>
</evidence>
<dbReference type="SUPFAM" id="SSF55729">
    <property type="entry name" value="Acyl-CoA N-acyltransferases (Nat)"/>
    <property type="match status" value="1"/>
</dbReference>
<proteinExistence type="predicted"/>
<sequence length="812" mass="88155">MTIENLDRVFEPGSVAVIGATDRPGSVGATVMHNLGSRKFKGPVLPVNPGRTSVMGIDACADVRDLPADVDLAVVAVPILQVPEILETCVAKKVGGAVILSAGDVWPTPRQNAVFQQIKAMAGRSGMRILGPDSVGFIHTGIGLNASFMHQTPLQGRMAFLSQSGAVCTSVLDLAVRENVGFSHFVSLGSKLDVNFSDMLDYLGTLPDVDSIVMYVESVTRMRRFMSAARAVSRIKPIIALKSRRSGKISGPGDLDEDQMYDAAFKRAGILRVNEFEALFDCAEFLAKQQRPKGSRLAIVSNARGIGEMARDALVRHGLEPAALDSATIEKLDALLSDGWSRANPIALLRAATPKQYVQVVKTCIQAPEIDGLLLLSSPVGIYDCTTIAKSLVDLLKTTPFPVFTAWLGGMTIDDSREIFNRHGIVTYDTPERAVRAFVNLYQYGRNMEALQQIPYTTDKRLKIDRDAASLIIDDAASRGETHLPPQTAADLAGAYDIHIKPLPAGVAPDYALNLSAKYTDLFGPVIRFGIGGLMTEVLSDMAVALPPLNRMLAERTINSTRISRLLLGRGNVAGVDLDVLEETMILVSRMVTDYPAIQTLALNPIQIADGEIYISEIAVTVAAPAVCAPAHLIISPYPWWQESEFITRDNERIFMRPVRPGDAQQMIDLFSDLSPETIFMRFFSPLKRISRPMLARLSQIDYDREIALCAFAGDGEVRKLIGVARIIFMPDGKTGEFAVVVADDWHGKGIGSVLLKQAMISAKKYGLSVVSGLVLTNNAPMVAMGQKIGFSVARDPDSAEYRLTIQLKDLG</sequence>
<dbReference type="InterPro" id="IPR016181">
    <property type="entry name" value="Acyl_CoA_acyltransferase"/>
</dbReference>
<dbReference type="InterPro" id="IPR016102">
    <property type="entry name" value="Succinyl-CoA_synth-like"/>
</dbReference>
<keyword evidence="1" id="KW-0436">Ligase</keyword>
<dbReference type="GO" id="GO:0016874">
    <property type="term" value="F:ligase activity"/>
    <property type="evidence" value="ECO:0007669"/>
    <property type="project" value="UniProtKB-KW"/>
</dbReference>
<evidence type="ECO:0000259" key="4">
    <source>
        <dbReference type="PROSITE" id="PS51186"/>
    </source>
</evidence>
<dbReference type="Pfam" id="PF13549">
    <property type="entry name" value="ATP-grasp_5"/>
    <property type="match status" value="1"/>
</dbReference>
<dbReference type="Gene3D" id="3.40.50.261">
    <property type="entry name" value="Succinyl-CoA synthetase domains"/>
    <property type="match status" value="2"/>
</dbReference>
<dbReference type="EMBL" id="JACCQK010000060">
    <property type="protein sequence ID" value="MBG0778600.1"/>
    <property type="molecule type" value="Genomic_DNA"/>
</dbReference>
<dbReference type="InterPro" id="IPR003781">
    <property type="entry name" value="CoA-bd"/>
</dbReference>
<dbReference type="Pfam" id="PF13380">
    <property type="entry name" value="CoA_binding_2"/>
    <property type="match status" value="1"/>
</dbReference>
<dbReference type="InterPro" id="IPR051538">
    <property type="entry name" value="Acyl-CoA_Synth/Transferase"/>
</dbReference>
<evidence type="ECO:0000256" key="3">
    <source>
        <dbReference type="ARBA" id="ARBA00022840"/>
    </source>
</evidence>
<dbReference type="Gene3D" id="3.40.50.720">
    <property type="entry name" value="NAD(P)-binding Rossmann-like Domain"/>
    <property type="match status" value="1"/>
</dbReference>
<dbReference type="Gene3D" id="3.40.630.30">
    <property type="match status" value="1"/>
</dbReference>
<dbReference type="SUPFAM" id="SSF51735">
    <property type="entry name" value="NAD(P)-binding Rossmann-fold domains"/>
    <property type="match status" value="1"/>
</dbReference>
<dbReference type="SUPFAM" id="SSF56059">
    <property type="entry name" value="Glutathione synthetase ATP-binding domain-like"/>
    <property type="match status" value="1"/>
</dbReference>
<dbReference type="InterPro" id="IPR036291">
    <property type="entry name" value="NAD(P)-bd_dom_sf"/>
</dbReference>
<dbReference type="Gene3D" id="3.30.470.20">
    <property type="entry name" value="ATP-grasp fold, B domain"/>
    <property type="match status" value="1"/>
</dbReference>
<dbReference type="AlphaFoldDB" id="A0A931CTG8"/>
<gene>
    <name evidence="5" type="ORF">H0S81_01540</name>
</gene>
<dbReference type="Proteomes" id="UP000706172">
    <property type="component" value="Unassembled WGS sequence"/>
</dbReference>
<comment type="caution">
    <text evidence="5">The sequence shown here is derived from an EMBL/GenBank/DDBJ whole genome shotgun (WGS) entry which is preliminary data.</text>
</comment>
<dbReference type="InterPro" id="IPR000182">
    <property type="entry name" value="GNAT_dom"/>
</dbReference>
<dbReference type="GO" id="GO:0016747">
    <property type="term" value="F:acyltransferase activity, transferring groups other than amino-acyl groups"/>
    <property type="evidence" value="ECO:0007669"/>
    <property type="project" value="InterPro"/>
</dbReference>
<organism evidence="5 6">
    <name type="scientific">Desulfotignum balticum</name>
    <dbReference type="NCBI Taxonomy" id="115781"/>
    <lineage>
        <taxon>Bacteria</taxon>
        <taxon>Pseudomonadati</taxon>
        <taxon>Thermodesulfobacteriota</taxon>
        <taxon>Desulfobacteria</taxon>
        <taxon>Desulfobacterales</taxon>
        <taxon>Desulfobacteraceae</taxon>
        <taxon>Desulfotignum</taxon>
    </lineage>
</organism>
<dbReference type="PANTHER" id="PTHR43334:SF1">
    <property type="entry name" value="3-HYDROXYPROPIONATE--COA LIGASE [ADP-FORMING]"/>
    <property type="match status" value="1"/>
</dbReference>
<dbReference type="CDD" id="cd04301">
    <property type="entry name" value="NAT_SF"/>
    <property type="match status" value="1"/>
</dbReference>
<feature type="domain" description="N-acetyltransferase" evidence="4">
    <location>
        <begin position="654"/>
        <end position="809"/>
    </location>
</feature>
<reference evidence="5" key="1">
    <citation type="submission" date="2020-07" db="EMBL/GenBank/DDBJ databases">
        <title>Severe corrosion of carbon steel in oil field produced water can be linked to methanogenic archaea containing a special type of NiFe hydrogenase.</title>
        <authorList>
            <person name="Lahme S."/>
            <person name="Mand J."/>
            <person name="Longwell J."/>
            <person name="Smith R."/>
            <person name="Enning D."/>
        </authorList>
    </citation>
    <scope>NUCLEOTIDE SEQUENCE</scope>
    <source>
        <strain evidence="5">MIC098Bin6</strain>
    </source>
</reference>
<dbReference type="GO" id="GO:0005524">
    <property type="term" value="F:ATP binding"/>
    <property type="evidence" value="ECO:0007669"/>
    <property type="project" value="UniProtKB-KW"/>
</dbReference>
<accession>A0A931CTG8</accession>
<dbReference type="SMART" id="SM00881">
    <property type="entry name" value="CoA_binding"/>
    <property type="match status" value="1"/>
</dbReference>
<dbReference type="Pfam" id="PF13607">
    <property type="entry name" value="Succ_CoA_lig"/>
    <property type="match status" value="1"/>
</dbReference>
<dbReference type="PROSITE" id="PS51186">
    <property type="entry name" value="GNAT"/>
    <property type="match status" value="1"/>
</dbReference>
<evidence type="ECO:0000313" key="5">
    <source>
        <dbReference type="EMBL" id="MBG0778600.1"/>
    </source>
</evidence>
<protein>
    <submittedName>
        <fullName evidence="5">GNAT family N-acetyltransferase</fullName>
    </submittedName>
</protein>
<dbReference type="InterPro" id="IPR032875">
    <property type="entry name" value="Succ_CoA_lig_flav_dom"/>
</dbReference>
<dbReference type="Pfam" id="PF00583">
    <property type="entry name" value="Acetyltransf_1"/>
    <property type="match status" value="1"/>
</dbReference>